<feature type="compositionally biased region" description="Low complexity" evidence="1">
    <location>
        <begin position="509"/>
        <end position="522"/>
    </location>
</feature>
<comment type="caution">
    <text evidence="2">The sequence shown here is derived from an EMBL/GenBank/DDBJ whole genome shotgun (WGS) entry which is preliminary data.</text>
</comment>
<feature type="region of interest" description="Disordered" evidence="1">
    <location>
        <begin position="737"/>
        <end position="854"/>
    </location>
</feature>
<feature type="region of interest" description="Disordered" evidence="1">
    <location>
        <begin position="509"/>
        <end position="547"/>
    </location>
</feature>
<dbReference type="Proteomes" id="UP001430356">
    <property type="component" value="Unassembled WGS sequence"/>
</dbReference>
<organism evidence="2 3">
    <name type="scientific">Novymonas esmeraldas</name>
    <dbReference type="NCBI Taxonomy" id="1808958"/>
    <lineage>
        <taxon>Eukaryota</taxon>
        <taxon>Discoba</taxon>
        <taxon>Euglenozoa</taxon>
        <taxon>Kinetoplastea</taxon>
        <taxon>Metakinetoplastina</taxon>
        <taxon>Trypanosomatida</taxon>
        <taxon>Trypanosomatidae</taxon>
        <taxon>Novymonas</taxon>
    </lineage>
</organism>
<feature type="region of interest" description="Disordered" evidence="1">
    <location>
        <begin position="126"/>
        <end position="151"/>
    </location>
</feature>
<evidence type="ECO:0000313" key="2">
    <source>
        <dbReference type="EMBL" id="KAK7194535.1"/>
    </source>
</evidence>
<reference evidence="2 3" key="1">
    <citation type="journal article" date="2021" name="MBio">
        <title>A New Model Trypanosomatid, Novymonas esmeraldas: Genomic Perception of Its 'Candidatus Pandoraea novymonadis' Endosymbiont.</title>
        <authorList>
            <person name="Zakharova A."/>
            <person name="Saura A."/>
            <person name="Butenko A."/>
            <person name="Podesvova L."/>
            <person name="Warmusova S."/>
            <person name="Kostygov A.Y."/>
            <person name="Nenarokova A."/>
            <person name="Lukes J."/>
            <person name="Opperdoes F.R."/>
            <person name="Yurchenko V."/>
        </authorList>
    </citation>
    <scope>NUCLEOTIDE SEQUENCE [LARGE SCALE GENOMIC DNA]</scope>
    <source>
        <strain evidence="2 3">E262AT.01</strain>
    </source>
</reference>
<feature type="compositionally biased region" description="Low complexity" evidence="1">
    <location>
        <begin position="791"/>
        <end position="801"/>
    </location>
</feature>
<sequence>MSRHADSLPPPLSHVSSLLRGRGEGTPNNSTTAAVAAYRSAAALTEQLEGGAMHAQRRHLPATWNTADIIALYLRRERLAIHCGARDASEATPPPLRCVSPTLLLLGDDAAVCELAAVLRMSTSTLLPSRDDDDGTRARGSSMSSPQRAAMAAPLPEVYTLPSGVRGLGQLRAELCRWCDVVLLCYDVRRPETFAWLESSVVPAVAAACSPAAADAVDPVDGDCPTERAVWCPATTAPPLLLVGLGAEAQLGHALRHDTPYIANADVVASAAAMGVHRVVLMYTHAARHRDILLEHCRVLRDVVYESLASPVEQGRRAALKVRALHALLRTPPPVVEVHADSRTVHVHVPPHVPADDDGDHRPDGDDGDVSGVACVCRCLYRVGDVSATGADATTTTAAAAAAAQAVPLSGVISFDDIFLNYTRSTGRPAHDAAAAAVVVTVYAVVPYLFPSEVVQQRIAAPLPAPLGYVDVVHRTCHMAVPRGLSRSGAPVTVSYTLRRAPHIVTTTTTATSAGAATAAATRHARKGRGSSRHDDDPAPRTLQLSSSAERVAAIELDGGGDGDGSVRIAAVAEQDGLGVWRPSPGRCAEEPHCGQRRELHVIMSAASRAGAAASLVTAPAVVAVPPVLPPPLVDVDAVTQSLRLRVPGYRADQVELRYTLDGTTPTYDAGVPYEAPVALRRAELGDRVHVRAAAYPRLAFASPETHARIDLAADTAPSPPRLQDDERLDATYVRWGTPAASSSHTPRRRTPQPHCGSARRAGSFSRHQSPTSARPSSRRRVQSAGGGSSSGASSYEAAPSTRSAQLRRDFNTGLYTPPRRSALRDGAQHSPSSQRRRWSTPRGGGVHISHRRP</sequence>
<dbReference type="AlphaFoldDB" id="A0AAW0ELB8"/>
<keyword evidence="3" id="KW-1185">Reference proteome</keyword>
<gene>
    <name evidence="2" type="ORF">NESM_000370800</name>
</gene>
<proteinExistence type="predicted"/>
<protein>
    <submittedName>
        <fullName evidence="2">Uncharacterized protein</fullName>
    </submittedName>
</protein>
<name>A0AAW0ELB8_9TRYP</name>
<accession>A0AAW0ELB8</accession>
<feature type="region of interest" description="Disordered" evidence="1">
    <location>
        <begin position="1"/>
        <end position="30"/>
    </location>
</feature>
<evidence type="ECO:0000313" key="3">
    <source>
        <dbReference type="Proteomes" id="UP001430356"/>
    </source>
</evidence>
<dbReference type="EMBL" id="JAECZO010000038">
    <property type="protein sequence ID" value="KAK7194535.1"/>
    <property type="molecule type" value="Genomic_DNA"/>
</dbReference>
<dbReference type="Pfam" id="PF13287">
    <property type="entry name" value="Fn3_assoc"/>
    <property type="match status" value="1"/>
</dbReference>
<evidence type="ECO:0000256" key="1">
    <source>
        <dbReference type="SAM" id="MobiDB-lite"/>
    </source>
</evidence>
<dbReference type="InterPro" id="IPR026876">
    <property type="entry name" value="Fn3_assoc_repeat"/>
</dbReference>